<dbReference type="Proteomes" id="UP000031036">
    <property type="component" value="Unassembled WGS sequence"/>
</dbReference>
<feature type="chain" id="PRO_5002095766" description="C-type lectin domain-containing protein" evidence="1">
    <location>
        <begin position="21"/>
        <end position="185"/>
    </location>
</feature>
<keyword evidence="1" id="KW-0732">Signal</keyword>
<proteinExistence type="predicted"/>
<evidence type="ECO:0000313" key="2">
    <source>
        <dbReference type="EMBL" id="KHN73382.1"/>
    </source>
</evidence>
<accession>A0A0B2UWA2</accession>
<name>A0A0B2UWA2_TOXCA</name>
<gene>
    <name evidence="2" type="ORF">Tcan_11543</name>
</gene>
<evidence type="ECO:0008006" key="4">
    <source>
        <dbReference type="Google" id="ProtNLM"/>
    </source>
</evidence>
<evidence type="ECO:0000256" key="1">
    <source>
        <dbReference type="SAM" id="SignalP"/>
    </source>
</evidence>
<sequence>MKMTNALLFVAFLLYGFAIAASDSARKCSSECIQTFESAEEDLRNLLRELKDEFFQIKISNEKSIKRIERKLALMRSATDDAVLECLREKSGTPLIKDTKPKRVAMYELKEILFHAQPDGASKWDDGTAYSKDVWPGFPESMPELTEYSCVNLDLETGKPVIGDCALLYDVVVCEQRCVSLNCLK</sequence>
<keyword evidence="3" id="KW-1185">Reference proteome</keyword>
<dbReference type="AlphaFoldDB" id="A0A0B2UWA2"/>
<reference evidence="2 3" key="1">
    <citation type="submission" date="2014-11" db="EMBL/GenBank/DDBJ databases">
        <title>Genetic blueprint of the zoonotic pathogen Toxocara canis.</title>
        <authorList>
            <person name="Zhu X.-Q."/>
            <person name="Korhonen P.K."/>
            <person name="Cai H."/>
            <person name="Young N.D."/>
            <person name="Nejsum P."/>
            <person name="von Samson-Himmelstjerna G."/>
            <person name="Boag P.R."/>
            <person name="Tan P."/>
            <person name="Li Q."/>
            <person name="Min J."/>
            <person name="Yang Y."/>
            <person name="Wang X."/>
            <person name="Fang X."/>
            <person name="Hall R.S."/>
            <person name="Hofmann A."/>
            <person name="Sternberg P.W."/>
            <person name="Jex A.R."/>
            <person name="Gasser R.B."/>
        </authorList>
    </citation>
    <scope>NUCLEOTIDE SEQUENCE [LARGE SCALE GENOMIC DNA]</scope>
    <source>
        <strain evidence="2">PN_DK_2014</strain>
    </source>
</reference>
<feature type="signal peptide" evidence="1">
    <location>
        <begin position="1"/>
        <end position="20"/>
    </location>
</feature>
<protein>
    <recommendedName>
        <fullName evidence="4">C-type lectin domain-containing protein</fullName>
    </recommendedName>
</protein>
<evidence type="ECO:0000313" key="3">
    <source>
        <dbReference type="Proteomes" id="UP000031036"/>
    </source>
</evidence>
<comment type="caution">
    <text evidence="2">The sequence shown here is derived from an EMBL/GenBank/DDBJ whole genome shotgun (WGS) entry which is preliminary data.</text>
</comment>
<dbReference type="EMBL" id="JPKZ01003117">
    <property type="protein sequence ID" value="KHN73382.1"/>
    <property type="molecule type" value="Genomic_DNA"/>
</dbReference>
<organism evidence="2 3">
    <name type="scientific">Toxocara canis</name>
    <name type="common">Canine roundworm</name>
    <dbReference type="NCBI Taxonomy" id="6265"/>
    <lineage>
        <taxon>Eukaryota</taxon>
        <taxon>Metazoa</taxon>
        <taxon>Ecdysozoa</taxon>
        <taxon>Nematoda</taxon>
        <taxon>Chromadorea</taxon>
        <taxon>Rhabditida</taxon>
        <taxon>Spirurina</taxon>
        <taxon>Ascaridomorpha</taxon>
        <taxon>Ascaridoidea</taxon>
        <taxon>Toxocaridae</taxon>
        <taxon>Toxocara</taxon>
    </lineage>
</organism>